<comment type="caution">
    <text evidence="4">The sequence shown here is derived from an EMBL/GenBank/DDBJ whole genome shotgun (WGS) entry which is preliminary data.</text>
</comment>
<dbReference type="Pfam" id="PF16561">
    <property type="entry name" value="AMPK1_CBM"/>
    <property type="match status" value="1"/>
</dbReference>
<feature type="compositionally biased region" description="Low complexity" evidence="2">
    <location>
        <begin position="458"/>
        <end position="469"/>
    </location>
</feature>
<feature type="region of interest" description="Disordered" evidence="2">
    <location>
        <begin position="112"/>
        <end position="141"/>
    </location>
</feature>
<dbReference type="PANTHER" id="PTHR10343">
    <property type="entry name" value="5'-AMP-ACTIVATED PROTEIN KINASE , BETA SUBUNIT"/>
    <property type="match status" value="1"/>
</dbReference>
<evidence type="ECO:0000256" key="1">
    <source>
        <dbReference type="ARBA" id="ARBA00038216"/>
    </source>
</evidence>
<protein>
    <recommendedName>
        <fullName evidence="3">AMP-activated protein kinase glycogen-binding domain-containing protein</fullName>
    </recommendedName>
</protein>
<feature type="compositionally biased region" description="Basic and acidic residues" evidence="2">
    <location>
        <begin position="474"/>
        <end position="484"/>
    </location>
</feature>
<feature type="region of interest" description="Disordered" evidence="2">
    <location>
        <begin position="428"/>
        <end position="669"/>
    </location>
</feature>
<feature type="compositionally biased region" description="Low complexity" evidence="2">
    <location>
        <begin position="289"/>
        <end position="303"/>
    </location>
</feature>
<sequence length="669" mass="67903">MGSYTFRWEHPAEEVYVTGTFDDWSKTVQLDKKDTVFEKTVNLKPTTEKILYKFVADGEWKHDHTGKIETDDKGNVNNVLYPEDIKPPLSMAQQTISGVAPGATTTELAGEQPLQKENAPPGAFPETPAAVDSKESENTGGLAGAAAGVAAGAGAVAASAAAALGLSKEKQQQAEQTFSVNPIPASEGAGNPVHLQPGEKVPEPSSINANTVSSSVHDDPSLKSSEQTLGVAPLPATGGIGNPVHLAPGEKVPDSSTLTTNTINSNVKLDQASYEKSDSGAPVLPPVLTPTGEAEAAGTTAIFGGLGPQTSSVIPESGGMGIGKNAPPPIESQDTGPAISSVAPTSTTNQLAGLQPKEPRGVPEVVSESQQEAHVGPEAAANPVAVQEKKEVENELKAKVPEESAASENTGGIAGAVAGGVAAAGAAVAGGVAVARQKAEEQTGKDPVTYLPESVQKTVNGNTTTQSTTAVPAEVKESQKEAHVGPEATANPEAVAEKSQVEQELLNKVPEAQDAGQPAPTIAAATSATAPTGATSASGAPQLADPVGAGLAPINIDDNKGLNASAATPATVPGQASKAVEDSRDVSPMSKPTTNQTQPIVTTGAAESAAPATSKPVGTPRDKNTSASTPQKRNSIMDKFKGTPESSKTAGSEGKKKGLFSRIKEKLKQ</sequence>
<comment type="similarity">
    <text evidence="1">Belongs to the CRP1/MDG1 family.</text>
</comment>
<dbReference type="PANTHER" id="PTHR10343:SF81">
    <property type="entry name" value="CRUCIFORM DNA-RECOGNIZING PROTEIN 1-RELATED"/>
    <property type="match status" value="1"/>
</dbReference>
<dbReference type="SUPFAM" id="SSF81296">
    <property type="entry name" value="E set domains"/>
    <property type="match status" value="1"/>
</dbReference>
<feature type="compositionally biased region" description="Polar residues" evidence="2">
    <location>
        <begin position="205"/>
        <end position="215"/>
    </location>
</feature>
<dbReference type="CDD" id="cd02859">
    <property type="entry name" value="E_set_AMPKbeta_like_N"/>
    <property type="match status" value="1"/>
</dbReference>
<proteinExistence type="inferred from homology"/>
<feature type="compositionally biased region" description="Low complexity" evidence="2">
    <location>
        <begin position="518"/>
        <end position="541"/>
    </location>
</feature>
<evidence type="ECO:0000313" key="5">
    <source>
        <dbReference type="Proteomes" id="UP001305779"/>
    </source>
</evidence>
<dbReference type="InterPro" id="IPR032640">
    <property type="entry name" value="AMPK1_CBM"/>
</dbReference>
<feature type="compositionally biased region" description="Polar residues" evidence="2">
    <location>
        <begin position="342"/>
        <end position="352"/>
    </location>
</feature>
<feature type="region of interest" description="Disordered" evidence="2">
    <location>
        <begin position="173"/>
        <end position="412"/>
    </location>
</feature>
<dbReference type="InterPro" id="IPR050827">
    <property type="entry name" value="CRP1_MDG1_kinase"/>
</dbReference>
<name>A0ABR0EPU1_ZASCE</name>
<keyword evidence="5" id="KW-1185">Reference proteome</keyword>
<dbReference type="InterPro" id="IPR014756">
    <property type="entry name" value="Ig_E-set"/>
</dbReference>
<feature type="compositionally biased region" description="Basic and acidic residues" evidence="2">
    <location>
        <begin position="387"/>
        <end position="402"/>
    </location>
</feature>
<feature type="compositionally biased region" description="Low complexity" evidence="2">
    <location>
        <begin position="255"/>
        <end position="266"/>
    </location>
</feature>
<reference evidence="4 5" key="1">
    <citation type="journal article" date="2023" name="G3 (Bethesda)">
        <title>A chromosome-level genome assembly of Zasmidium syzygii isolated from banana leaves.</title>
        <authorList>
            <person name="van Westerhoven A.C."/>
            <person name="Mehrabi R."/>
            <person name="Talebi R."/>
            <person name="Steentjes M.B.F."/>
            <person name="Corcolon B."/>
            <person name="Chong P.A."/>
            <person name="Kema G.H.J."/>
            <person name="Seidl M.F."/>
        </authorList>
    </citation>
    <scope>NUCLEOTIDE SEQUENCE [LARGE SCALE GENOMIC DNA]</scope>
    <source>
        <strain evidence="4 5">P124</strain>
    </source>
</reference>
<dbReference type="InterPro" id="IPR013783">
    <property type="entry name" value="Ig-like_fold"/>
</dbReference>
<gene>
    <name evidence="4" type="ORF">PRZ48_004412</name>
</gene>
<dbReference type="Proteomes" id="UP001305779">
    <property type="component" value="Unassembled WGS sequence"/>
</dbReference>
<evidence type="ECO:0000256" key="2">
    <source>
        <dbReference type="SAM" id="MobiDB-lite"/>
    </source>
</evidence>
<evidence type="ECO:0000313" key="4">
    <source>
        <dbReference type="EMBL" id="KAK4503497.1"/>
    </source>
</evidence>
<dbReference type="Gene3D" id="2.60.40.10">
    <property type="entry name" value="Immunoglobulins"/>
    <property type="match status" value="1"/>
</dbReference>
<evidence type="ECO:0000259" key="3">
    <source>
        <dbReference type="Pfam" id="PF16561"/>
    </source>
</evidence>
<feature type="compositionally biased region" description="Polar residues" evidence="2">
    <location>
        <begin position="625"/>
        <end position="634"/>
    </location>
</feature>
<dbReference type="EMBL" id="JAXOVC010000003">
    <property type="protein sequence ID" value="KAK4503497.1"/>
    <property type="molecule type" value="Genomic_DNA"/>
</dbReference>
<feature type="domain" description="AMP-activated protein kinase glycogen-binding" evidence="3">
    <location>
        <begin position="4"/>
        <end position="80"/>
    </location>
</feature>
<organism evidence="4 5">
    <name type="scientific">Zasmidium cellare</name>
    <name type="common">Wine cellar mold</name>
    <name type="synonym">Racodium cellare</name>
    <dbReference type="NCBI Taxonomy" id="395010"/>
    <lineage>
        <taxon>Eukaryota</taxon>
        <taxon>Fungi</taxon>
        <taxon>Dikarya</taxon>
        <taxon>Ascomycota</taxon>
        <taxon>Pezizomycotina</taxon>
        <taxon>Dothideomycetes</taxon>
        <taxon>Dothideomycetidae</taxon>
        <taxon>Mycosphaerellales</taxon>
        <taxon>Mycosphaerellaceae</taxon>
        <taxon>Zasmidium</taxon>
    </lineage>
</organism>
<feature type="compositionally biased region" description="Polar residues" evidence="2">
    <location>
        <begin position="590"/>
        <end position="601"/>
    </location>
</feature>
<accession>A0ABR0EPU1</accession>